<sequence>MEVTLSLDKDPNIPIEYVEIIGNFTKYQNSLLMEEDKDCWLKTIKLPPGEHLYAFLINGNLRLNDPKANIYMLDNDDQIWSVIIINERGERLYNNQKYSVHIEEYKLSSVMSEKPIKNHKRQYDRFLDQKIVARFLFTQVTGLHSITTAWYTPQGNLFQVSENYLIETNSKETQTKMLWFWLDLRNSKHQLPCGLWTLKLFVDGAFILEDKFQLLEKGYYSIRGDV</sequence>
<name>B2A176_NATTJ</name>
<dbReference type="Pfam" id="PF16561">
    <property type="entry name" value="AMPK1_CBM"/>
    <property type="match status" value="1"/>
</dbReference>
<keyword evidence="3" id="KW-1185">Reference proteome</keyword>
<dbReference type="EMBL" id="CP001034">
    <property type="protein sequence ID" value="ACB86017.1"/>
    <property type="molecule type" value="Genomic_DNA"/>
</dbReference>
<dbReference type="InterPro" id="IPR014756">
    <property type="entry name" value="Ig_E-set"/>
</dbReference>
<dbReference type="HOGENOM" id="CLU_078726_0_0_9"/>
<dbReference type="OrthoDB" id="1715880at2"/>
<dbReference type="InterPro" id="IPR013783">
    <property type="entry name" value="Ig-like_fold"/>
</dbReference>
<dbReference type="AlphaFoldDB" id="B2A176"/>
<dbReference type="CDD" id="cd02859">
    <property type="entry name" value="E_set_AMPKbeta_like_N"/>
    <property type="match status" value="1"/>
</dbReference>
<reference evidence="2 3" key="2">
    <citation type="journal article" date="2011" name="J. Bacteriol.">
        <title>Complete genome sequence of the anaerobic, halophilic alkalithermophile Natranaerobius thermophilus JW/NM-WN-LF.</title>
        <authorList>
            <person name="Zhao B."/>
            <person name="Mesbah N.M."/>
            <person name="Dalin E."/>
            <person name="Goodwin L."/>
            <person name="Nolan M."/>
            <person name="Pitluck S."/>
            <person name="Chertkov O."/>
            <person name="Brettin T.S."/>
            <person name="Han J."/>
            <person name="Larimer F.W."/>
            <person name="Land M.L."/>
            <person name="Hauser L."/>
            <person name="Kyrpides N."/>
            <person name="Wiegel J."/>
        </authorList>
    </citation>
    <scope>NUCLEOTIDE SEQUENCE [LARGE SCALE GENOMIC DNA]</scope>
    <source>
        <strain evidence="3">ATCC BAA-1301 / DSM 18059 / JW/NM-WN-LF</strain>
    </source>
</reference>
<dbReference type="InterPro" id="IPR032640">
    <property type="entry name" value="AMPK1_CBM"/>
</dbReference>
<proteinExistence type="predicted"/>
<dbReference type="KEGG" id="nth:Nther_2452"/>
<dbReference type="RefSeq" id="WP_012448862.1">
    <property type="nucleotide sequence ID" value="NC_010718.1"/>
</dbReference>
<feature type="domain" description="AMP-activated protein kinase glycogen-binding" evidence="1">
    <location>
        <begin position="17"/>
        <end position="86"/>
    </location>
</feature>
<protein>
    <recommendedName>
        <fullName evidence="1">AMP-activated protein kinase glycogen-binding domain-containing protein</fullName>
    </recommendedName>
</protein>
<reference evidence="2 3" key="1">
    <citation type="submission" date="2008-04" db="EMBL/GenBank/DDBJ databases">
        <title>Complete sequence of chromosome of Natranaerobius thermophilus JW/NM-WN-LF.</title>
        <authorList>
            <consortium name="US DOE Joint Genome Institute"/>
            <person name="Copeland A."/>
            <person name="Lucas S."/>
            <person name="Lapidus A."/>
            <person name="Glavina del Rio T."/>
            <person name="Dalin E."/>
            <person name="Tice H."/>
            <person name="Bruce D."/>
            <person name="Goodwin L."/>
            <person name="Pitluck S."/>
            <person name="Chertkov O."/>
            <person name="Brettin T."/>
            <person name="Detter J.C."/>
            <person name="Han C."/>
            <person name="Kuske C.R."/>
            <person name="Schmutz J."/>
            <person name="Larimer F."/>
            <person name="Land M."/>
            <person name="Hauser L."/>
            <person name="Kyrpides N."/>
            <person name="Lykidis A."/>
            <person name="Mesbah N.M."/>
            <person name="Wiegel J."/>
        </authorList>
    </citation>
    <scope>NUCLEOTIDE SEQUENCE [LARGE SCALE GENOMIC DNA]</scope>
    <source>
        <strain evidence="3">ATCC BAA-1301 / DSM 18059 / JW/NM-WN-LF</strain>
    </source>
</reference>
<dbReference type="InParanoid" id="B2A176"/>
<accession>B2A176</accession>
<gene>
    <name evidence="2" type="ordered locus">Nther_2452</name>
</gene>
<organism evidence="2 3">
    <name type="scientific">Natranaerobius thermophilus (strain ATCC BAA-1301 / DSM 18059 / JW/NM-WN-LF)</name>
    <dbReference type="NCBI Taxonomy" id="457570"/>
    <lineage>
        <taxon>Bacteria</taxon>
        <taxon>Bacillati</taxon>
        <taxon>Bacillota</taxon>
        <taxon>Clostridia</taxon>
        <taxon>Natranaerobiales</taxon>
        <taxon>Natranaerobiaceae</taxon>
        <taxon>Natranaerobius</taxon>
    </lineage>
</organism>
<dbReference type="Proteomes" id="UP000001683">
    <property type="component" value="Chromosome"/>
</dbReference>
<evidence type="ECO:0000259" key="1">
    <source>
        <dbReference type="Pfam" id="PF16561"/>
    </source>
</evidence>
<dbReference type="STRING" id="457570.Nther_2452"/>
<dbReference type="Gene3D" id="2.60.40.10">
    <property type="entry name" value="Immunoglobulins"/>
    <property type="match status" value="1"/>
</dbReference>
<evidence type="ECO:0000313" key="3">
    <source>
        <dbReference type="Proteomes" id="UP000001683"/>
    </source>
</evidence>
<evidence type="ECO:0000313" key="2">
    <source>
        <dbReference type="EMBL" id="ACB86017.1"/>
    </source>
</evidence>
<dbReference type="SUPFAM" id="SSF81296">
    <property type="entry name" value="E set domains"/>
    <property type="match status" value="1"/>
</dbReference>
<dbReference type="eggNOG" id="ENOG502Z8DH">
    <property type="taxonomic scope" value="Bacteria"/>
</dbReference>